<evidence type="ECO:0000313" key="1">
    <source>
        <dbReference type="EMBL" id="RST57384.1"/>
    </source>
</evidence>
<name>A0A429X1M9_SIMTE</name>
<sequence length="344" mass="40294">MRLEGNERLCKLDTEILAGLYEYRALTTEQIGRMYGMSMPYTYKKLHVLRKRKLLHSEPISGYLTSQRSQGKYHRISETGITCLRKQGMFVERQAYQLKIDKYHLPFVLMTNDLLVDLEPYGWTLSDSRDTKARFNLNRSDNIQGMLLHRHTLDEYGIYILSANTSPKNLQKTIREVGDYDQINDFLIFTKGKESFESIAKGLLNEDGRSVVGKRRRIKIFPHSFGRSYLQHYDNEDKILGFVVSEMGVAFKEKLTGSSIRHDGLDTVVWHEGEEKYFVNLLDTDLKKIFNLLRYRKEKYAEDGRKLLVLSQIAFHKELLEEIRHIDYLETGPNQVMSYLNNLK</sequence>
<organism evidence="1 2">
    <name type="scientific">Siminovitchia terrae</name>
    <name type="common">Bacillus terrae</name>
    <dbReference type="NCBI Taxonomy" id="1914933"/>
    <lineage>
        <taxon>Bacteria</taxon>
        <taxon>Bacillati</taxon>
        <taxon>Bacillota</taxon>
        <taxon>Bacilli</taxon>
        <taxon>Bacillales</taxon>
        <taxon>Bacillaceae</taxon>
        <taxon>Siminovitchia</taxon>
    </lineage>
</organism>
<dbReference type="OrthoDB" id="2884789at2"/>
<reference evidence="1 2" key="1">
    <citation type="submission" date="2018-12" db="EMBL/GenBank/DDBJ databases">
        <authorList>
            <person name="Sun L."/>
            <person name="Chen Z."/>
        </authorList>
    </citation>
    <scope>NUCLEOTIDE SEQUENCE [LARGE SCALE GENOMIC DNA]</scope>
    <source>
        <strain evidence="1 2">LMG 29736</strain>
    </source>
</reference>
<protein>
    <submittedName>
        <fullName evidence="1">Uncharacterized protein</fullName>
    </submittedName>
</protein>
<accession>A0A429X1M9</accession>
<evidence type="ECO:0000313" key="2">
    <source>
        <dbReference type="Proteomes" id="UP000287296"/>
    </source>
</evidence>
<dbReference type="AlphaFoldDB" id="A0A429X1M9"/>
<comment type="caution">
    <text evidence="1">The sequence shown here is derived from an EMBL/GenBank/DDBJ whole genome shotgun (WGS) entry which is preliminary data.</text>
</comment>
<gene>
    <name evidence="1" type="ORF">D5F11_023020</name>
</gene>
<proteinExistence type="predicted"/>
<dbReference type="EMBL" id="QYTW02000035">
    <property type="protein sequence ID" value="RST57384.1"/>
    <property type="molecule type" value="Genomic_DNA"/>
</dbReference>
<dbReference type="Proteomes" id="UP000287296">
    <property type="component" value="Unassembled WGS sequence"/>
</dbReference>